<sequence length="67" mass="8087">MKRRRTPVEYEFRTVSLHREMTRSEAARLLTEEAEYGRWELARTRIGMGGSKTVWLRRRIIRIKHSA</sequence>
<organism evidence="2 4">
    <name type="scientific">Brevibacterium luteolum</name>
    <dbReference type="NCBI Taxonomy" id="199591"/>
    <lineage>
        <taxon>Bacteria</taxon>
        <taxon>Bacillati</taxon>
        <taxon>Actinomycetota</taxon>
        <taxon>Actinomycetes</taxon>
        <taxon>Micrococcales</taxon>
        <taxon>Brevibacteriaceae</taxon>
        <taxon>Brevibacterium</taxon>
    </lineage>
</organism>
<proteinExistence type="predicted"/>
<protein>
    <submittedName>
        <fullName evidence="2">Uncharacterized protein</fullName>
    </submittedName>
</protein>
<evidence type="ECO:0000313" key="1">
    <source>
        <dbReference type="EMBL" id="NNG79133.1"/>
    </source>
</evidence>
<name>A0A2N6PKQ4_9MICO</name>
<dbReference type="InterPro" id="IPR043758">
    <property type="entry name" value="DUF5703"/>
</dbReference>
<dbReference type="GeneID" id="86842577"/>
<dbReference type="RefSeq" id="WP_102160111.1">
    <property type="nucleotide sequence ID" value="NZ_CP035810.1"/>
</dbReference>
<keyword evidence="4" id="KW-1185">Reference proteome</keyword>
<dbReference type="EMBL" id="PNFZ01000001">
    <property type="protein sequence ID" value="PMB99245.1"/>
    <property type="molecule type" value="Genomic_DNA"/>
</dbReference>
<evidence type="ECO:0000313" key="4">
    <source>
        <dbReference type="Proteomes" id="UP000235703"/>
    </source>
</evidence>
<gene>
    <name evidence="2" type="ORF">CJ198_01530</name>
    <name evidence="3" type="ORF">EW640_03370</name>
    <name evidence="1" type="ORF">HLA91_07060</name>
</gene>
<evidence type="ECO:0000313" key="3">
    <source>
        <dbReference type="EMBL" id="QIN28418.1"/>
    </source>
</evidence>
<evidence type="ECO:0000313" key="2">
    <source>
        <dbReference type="EMBL" id="PMB99245.1"/>
    </source>
</evidence>
<reference evidence="1 6" key="3">
    <citation type="submission" date="2020-05" db="EMBL/GenBank/DDBJ databases">
        <title>MicrobeNet Type strains.</title>
        <authorList>
            <person name="Nicholson A.C."/>
        </authorList>
    </citation>
    <scope>NUCLEOTIDE SEQUENCE [LARGE SCALE GENOMIC DNA]</scope>
    <source>
        <strain evidence="1 6">CCUG 46604</strain>
    </source>
</reference>
<dbReference type="EMBL" id="CP035810">
    <property type="protein sequence ID" value="QIN28418.1"/>
    <property type="molecule type" value="Genomic_DNA"/>
</dbReference>
<evidence type="ECO:0000313" key="6">
    <source>
        <dbReference type="Proteomes" id="UP000549517"/>
    </source>
</evidence>
<reference evidence="3 5" key="2">
    <citation type="submission" date="2019-02" db="EMBL/GenBank/DDBJ databases">
        <title>Complete Genome Sequence and Methylome Analysis of Brevibacterium luteolum NEB1784.</title>
        <authorList>
            <person name="Fomenkov A."/>
            <person name="Roberts R.J."/>
        </authorList>
    </citation>
    <scope>NUCLEOTIDE SEQUENCE [LARGE SCALE GENOMIC DNA]</scope>
    <source>
        <strain evidence="3 5">NEB1784</strain>
    </source>
</reference>
<evidence type="ECO:0000313" key="5">
    <source>
        <dbReference type="Proteomes" id="UP000501518"/>
    </source>
</evidence>
<dbReference type="Pfam" id="PF18963">
    <property type="entry name" value="DUF5703"/>
    <property type="match status" value="1"/>
</dbReference>
<dbReference type="AlphaFoldDB" id="A0A2N6PKQ4"/>
<dbReference type="Proteomes" id="UP000501518">
    <property type="component" value="Chromosome"/>
</dbReference>
<dbReference type="OrthoDB" id="3481802at2"/>
<dbReference type="KEGG" id="blut:EW640_03370"/>
<dbReference type="EMBL" id="JABEMC010000003">
    <property type="protein sequence ID" value="NNG79133.1"/>
    <property type="molecule type" value="Genomic_DNA"/>
</dbReference>
<reference evidence="2 4" key="1">
    <citation type="submission" date="2017-09" db="EMBL/GenBank/DDBJ databases">
        <title>Bacterial strain isolated from the female urinary microbiota.</title>
        <authorList>
            <person name="Thomas-White K."/>
            <person name="Kumar N."/>
            <person name="Forster S."/>
            <person name="Putonti C."/>
            <person name="Lawley T."/>
            <person name="Wolfe A.J."/>
        </authorList>
    </citation>
    <scope>NUCLEOTIDE SEQUENCE [LARGE SCALE GENOMIC DNA]</scope>
    <source>
        <strain evidence="2 4">UMB0680</strain>
    </source>
</reference>
<dbReference type="Proteomes" id="UP000235703">
    <property type="component" value="Unassembled WGS sequence"/>
</dbReference>
<dbReference type="Proteomes" id="UP000549517">
    <property type="component" value="Unassembled WGS sequence"/>
</dbReference>
<accession>A0A2N6PKQ4</accession>